<dbReference type="AlphaFoldDB" id="A0A6S6R1U7"/>
<dbReference type="InterPro" id="IPR025054">
    <property type="entry name" value="DUF3991"/>
</dbReference>
<evidence type="ECO:0000259" key="1">
    <source>
        <dbReference type="Pfam" id="PF13154"/>
    </source>
</evidence>
<protein>
    <recommendedName>
        <fullName evidence="1">DUF3991 domain-containing protein</fullName>
    </recommendedName>
</protein>
<evidence type="ECO:0000313" key="2">
    <source>
        <dbReference type="EMBL" id="BCJ93525.1"/>
    </source>
</evidence>
<dbReference type="SUPFAM" id="SSF57783">
    <property type="entry name" value="Zinc beta-ribbon"/>
    <property type="match status" value="1"/>
</dbReference>
<dbReference type="Pfam" id="PF13155">
    <property type="entry name" value="Toprim_2"/>
    <property type="match status" value="1"/>
</dbReference>
<dbReference type="InterPro" id="IPR036977">
    <property type="entry name" value="DNA_primase_Znf_CHC2"/>
</dbReference>
<dbReference type="SUPFAM" id="SSF56731">
    <property type="entry name" value="DNA primase core"/>
    <property type="match status" value="1"/>
</dbReference>
<gene>
    <name evidence="2" type="ORF">acsn021_10940</name>
</gene>
<dbReference type="Pfam" id="PF13154">
    <property type="entry name" value="DUF3991"/>
    <property type="match status" value="1"/>
</dbReference>
<name>A0A6S6R1U7_9FIRM</name>
<organism evidence="2 3">
    <name type="scientific">Anaerocolumna cellulosilytica</name>
    <dbReference type="NCBI Taxonomy" id="433286"/>
    <lineage>
        <taxon>Bacteria</taxon>
        <taxon>Bacillati</taxon>
        <taxon>Bacillota</taxon>
        <taxon>Clostridia</taxon>
        <taxon>Lachnospirales</taxon>
        <taxon>Lachnospiraceae</taxon>
        <taxon>Anaerocolumna</taxon>
    </lineage>
</organism>
<keyword evidence="3" id="KW-1185">Reference proteome</keyword>
<reference evidence="2 3" key="1">
    <citation type="journal article" date="2016" name="Int. J. Syst. Evol. Microbiol.">
        <title>Descriptions of Anaerotaenia torta gen. nov., sp. nov. and Anaerocolumna cellulosilytica gen. nov., sp. nov. isolated from a methanogenic reactor of cattle waste.</title>
        <authorList>
            <person name="Uek A."/>
            <person name="Ohtaki Y."/>
            <person name="Kaku N."/>
            <person name="Ueki K."/>
        </authorList>
    </citation>
    <scope>NUCLEOTIDE SEQUENCE [LARGE SCALE GENOMIC DNA]</scope>
    <source>
        <strain evidence="2 3">SN021</strain>
    </source>
</reference>
<dbReference type="GO" id="GO:0008270">
    <property type="term" value="F:zinc ion binding"/>
    <property type="evidence" value="ECO:0007669"/>
    <property type="project" value="InterPro"/>
</dbReference>
<evidence type="ECO:0000313" key="3">
    <source>
        <dbReference type="Proteomes" id="UP000515561"/>
    </source>
</evidence>
<dbReference type="EMBL" id="AP023367">
    <property type="protein sequence ID" value="BCJ93525.1"/>
    <property type="molecule type" value="Genomic_DNA"/>
</dbReference>
<dbReference type="Gene3D" id="3.90.580.10">
    <property type="entry name" value="Zinc finger, CHC2-type domain"/>
    <property type="match status" value="1"/>
</dbReference>
<dbReference type="GO" id="GO:0006260">
    <property type="term" value="P:DNA replication"/>
    <property type="evidence" value="ECO:0007669"/>
    <property type="project" value="InterPro"/>
</dbReference>
<proteinExistence type="predicted"/>
<sequence length="339" mass="39160">MERHTYKTREGVEQEYYKYSDEDISRANATNIYNLAKKMGYEVKDVGQRWAKIKGQGGLSIDKYGNRWYCHTTKEGGGPIQLLMYLENHTWNDAVKELLLNEVGYIPKEVRENYKVQDKSNFTLPEKNHNFRHMFAYLIKSRLIHPDIVNDFVEKKLLYENNKKSCVFVGVDKESKPRYANIRSTNTIGNSFKGDASLSDKRFGFAKAATGNTLTIVEAPIDLLSYMTIYKIHGLSHMIENEHILSLGGVSDVALFQYLKDHPEIEVIRMGLDNDEVGNKACEEIFKKYSVAYEVQRITFQQKDFNEVLKADIQKLNQKREMEKAQESSSVQADEYETA</sequence>
<feature type="domain" description="DUF3991" evidence="1">
    <location>
        <begin position="136"/>
        <end position="206"/>
    </location>
</feature>
<dbReference type="KEGG" id="acel:acsn021_10940"/>
<dbReference type="Proteomes" id="UP000515561">
    <property type="component" value="Chromosome"/>
</dbReference>
<dbReference type="RefSeq" id="WP_184090857.1">
    <property type="nucleotide sequence ID" value="NZ_AP023367.1"/>
</dbReference>
<dbReference type="GO" id="GO:0003677">
    <property type="term" value="F:DNA binding"/>
    <property type="evidence" value="ECO:0007669"/>
    <property type="project" value="InterPro"/>
</dbReference>
<accession>A0A6S6R1U7</accession>
<dbReference type="Gene3D" id="3.40.1360.10">
    <property type="match status" value="1"/>
</dbReference>